<gene>
    <name evidence="1" type="ORF">WOLCODRAFT_148560</name>
</gene>
<protein>
    <submittedName>
        <fullName evidence="1">Uncharacterized protein</fullName>
    </submittedName>
</protein>
<evidence type="ECO:0000313" key="1">
    <source>
        <dbReference type="EMBL" id="PCH34511.1"/>
    </source>
</evidence>
<name>A0A2H3IXQ9_WOLCO</name>
<evidence type="ECO:0000313" key="2">
    <source>
        <dbReference type="Proteomes" id="UP000218811"/>
    </source>
</evidence>
<organism evidence="1 2">
    <name type="scientific">Wolfiporia cocos (strain MD-104)</name>
    <name type="common">Brown rot fungus</name>
    <dbReference type="NCBI Taxonomy" id="742152"/>
    <lineage>
        <taxon>Eukaryota</taxon>
        <taxon>Fungi</taxon>
        <taxon>Dikarya</taxon>
        <taxon>Basidiomycota</taxon>
        <taxon>Agaricomycotina</taxon>
        <taxon>Agaricomycetes</taxon>
        <taxon>Polyporales</taxon>
        <taxon>Phaeolaceae</taxon>
        <taxon>Wolfiporia</taxon>
    </lineage>
</organism>
<sequence>MFCKLGTCQQTRIFFPALYSPHQPLLISQEDIAYFYKMCLRPAVVDTTPKAAAHWPLDYSMALIRSQDVEGIIHPSIHNLPWETLEKFEEKLLLLRSRNYFHLDKVCQLVDFAGFHCEPHSVGKDNKVVYMSAYMIEKMVTYKLHRDTFRCHKAPDLFLGKIDRLLDDIQLLSQVYNHSRDQTGTARFEVCVPLSEALITFSMVMDRFVQRSILSILPSLYWDLKMMRLVGINYMLHNVKFMPGEWQLWRPLLALEVVMVYMLNTLIYRPGEKWHEVEVTRQAMYWRYPHMNRDDGSSNDDSYVGSDEDLNEFAPVGDGQGLYFVGGIIENHGDRMDCRPKRDQQDHCTYRLSTIRMVDEKVLAYLYNVLNMNQLITVQSVGGKTLLVEHVRKEVLENFDFGLDQRDIPMQPVVLPMMLEEGELEGGGVDSEEEEQDQGSMDHQVTMIWQQMLYDVIALALNRCRRETPPYVMLTAEERNVVDIDVF</sequence>
<accession>A0A2H3IXQ9</accession>
<reference evidence="1 2" key="1">
    <citation type="journal article" date="2012" name="Science">
        <title>The Paleozoic origin of enzymatic lignin decomposition reconstructed from 31 fungal genomes.</title>
        <authorList>
            <person name="Floudas D."/>
            <person name="Binder M."/>
            <person name="Riley R."/>
            <person name="Barry K."/>
            <person name="Blanchette R.A."/>
            <person name="Henrissat B."/>
            <person name="Martinez A.T."/>
            <person name="Otillar R."/>
            <person name="Spatafora J.W."/>
            <person name="Yadav J.S."/>
            <person name="Aerts A."/>
            <person name="Benoit I."/>
            <person name="Boyd A."/>
            <person name="Carlson A."/>
            <person name="Copeland A."/>
            <person name="Coutinho P.M."/>
            <person name="de Vries R.P."/>
            <person name="Ferreira P."/>
            <person name="Findley K."/>
            <person name="Foster B."/>
            <person name="Gaskell J."/>
            <person name="Glotzer D."/>
            <person name="Gorecki P."/>
            <person name="Heitman J."/>
            <person name="Hesse C."/>
            <person name="Hori C."/>
            <person name="Igarashi K."/>
            <person name="Jurgens J.A."/>
            <person name="Kallen N."/>
            <person name="Kersten P."/>
            <person name="Kohler A."/>
            <person name="Kuees U."/>
            <person name="Kumar T.K.A."/>
            <person name="Kuo A."/>
            <person name="LaButti K."/>
            <person name="Larrondo L.F."/>
            <person name="Lindquist E."/>
            <person name="Ling A."/>
            <person name="Lombard V."/>
            <person name="Lucas S."/>
            <person name="Lundell T."/>
            <person name="Martin R."/>
            <person name="McLaughlin D.J."/>
            <person name="Morgenstern I."/>
            <person name="Morin E."/>
            <person name="Murat C."/>
            <person name="Nagy L.G."/>
            <person name="Nolan M."/>
            <person name="Ohm R.A."/>
            <person name="Patyshakuliyeva A."/>
            <person name="Rokas A."/>
            <person name="Ruiz-Duenas F.J."/>
            <person name="Sabat G."/>
            <person name="Salamov A."/>
            <person name="Samejima M."/>
            <person name="Schmutz J."/>
            <person name="Slot J.C."/>
            <person name="St John F."/>
            <person name="Stenlid J."/>
            <person name="Sun H."/>
            <person name="Sun S."/>
            <person name="Syed K."/>
            <person name="Tsang A."/>
            <person name="Wiebenga A."/>
            <person name="Young D."/>
            <person name="Pisabarro A."/>
            <person name="Eastwood D.C."/>
            <person name="Martin F."/>
            <person name="Cullen D."/>
            <person name="Grigoriev I.V."/>
            <person name="Hibbett D.S."/>
        </authorList>
    </citation>
    <scope>NUCLEOTIDE SEQUENCE [LARGE SCALE GENOMIC DNA]</scope>
    <source>
        <strain evidence="1 2">MD-104</strain>
    </source>
</reference>
<dbReference type="Proteomes" id="UP000218811">
    <property type="component" value="Unassembled WGS sequence"/>
</dbReference>
<dbReference type="OrthoDB" id="3261690at2759"/>
<keyword evidence="2" id="KW-1185">Reference proteome</keyword>
<dbReference type="AlphaFoldDB" id="A0A2H3IXQ9"/>
<dbReference type="EMBL" id="KB467831">
    <property type="protein sequence ID" value="PCH34511.1"/>
    <property type="molecule type" value="Genomic_DNA"/>
</dbReference>
<proteinExistence type="predicted"/>